<proteinExistence type="predicted"/>
<evidence type="ECO:0000256" key="1">
    <source>
        <dbReference type="SAM" id="MobiDB-lite"/>
    </source>
</evidence>
<gene>
    <name evidence="3" type="ORF">EVAR_90572_1</name>
</gene>
<organism evidence="3 4">
    <name type="scientific">Eumeta variegata</name>
    <name type="common">Bagworm moth</name>
    <name type="synonym">Eumeta japonica</name>
    <dbReference type="NCBI Taxonomy" id="151549"/>
    <lineage>
        <taxon>Eukaryota</taxon>
        <taxon>Metazoa</taxon>
        <taxon>Ecdysozoa</taxon>
        <taxon>Arthropoda</taxon>
        <taxon>Hexapoda</taxon>
        <taxon>Insecta</taxon>
        <taxon>Pterygota</taxon>
        <taxon>Neoptera</taxon>
        <taxon>Endopterygota</taxon>
        <taxon>Lepidoptera</taxon>
        <taxon>Glossata</taxon>
        <taxon>Ditrysia</taxon>
        <taxon>Tineoidea</taxon>
        <taxon>Psychidae</taxon>
        <taxon>Oiketicinae</taxon>
        <taxon>Eumeta</taxon>
    </lineage>
</organism>
<feature type="compositionally biased region" description="Basic and acidic residues" evidence="1">
    <location>
        <begin position="1"/>
        <end position="10"/>
    </location>
</feature>
<feature type="region of interest" description="Disordered" evidence="1">
    <location>
        <begin position="1"/>
        <end position="27"/>
    </location>
</feature>
<dbReference type="EMBL" id="BGZK01001381">
    <property type="protein sequence ID" value="GBP78703.1"/>
    <property type="molecule type" value="Genomic_DNA"/>
</dbReference>
<protein>
    <submittedName>
        <fullName evidence="3">Uncharacterized protein</fullName>
    </submittedName>
</protein>
<evidence type="ECO:0000313" key="3">
    <source>
        <dbReference type="EMBL" id="GBP78703.1"/>
    </source>
</evidence>
<evidence type="ECO:0000256" key="2">
    <source>
        <dbReference type="SAM" id="Phobius"/>
    </source>
</evidence>
<keyword evidence="2" id="KW-1133">Transmembrane helix</keyword>
<keyword evidence="2" id="KW-0472">Membrane</keyword>
<keyword evidence="4" id="KW-1185">Reference proteome</keyword>
<accession>A0A4C1YUR1</accession>
<dbReference type="AlphaFoldDB" id="A0A4C1YUR1"/>
<dbReference type="Proteomes" id="UP000299102">
    <property type="component" value="Unassembled WGS sequence"/>
</dbReference>
<keyword evidence="2" id="KW-0812">Transmembrane</keyword>
<comment type="caution">
    <text evidence="3">The sequence shown here is derived from an EMBL/GenBank/DDBJ whole genome shotgun (WGS) entry which is preliminary data.</text>
</comment>
<reference evidence="3 4" key="1">
    <citation type="journal article" date="2019" name="Commun. Biol.">
        <title>The bagworm genome reveals a unique fibroin gene that provides high tensile strength.</title>
        <authorList>
            <person name="Kono N."/>
            <person name="Nakamura H."/>
            <person name="Ohtoshi R."/>
            <person name="Tomita M."/>
            <person name="Numata K."/>
            <person name="Arakawa K."/>
        </authorList>
    </citation>
    <scope>NUCLEOTIDE SEQUENCE [LARGE SCALE GENOMIC DNA]</scope>
</reference>
<name>A0A4C1YUR1_EUMVA</name>
<feature type="transmembrane region" description="Helical" evidence="2">
    <location>
        <begin position="62"/>
        <end position="80"/>
    </location>
</feature>
<sequence length="95" mass="10827">MPRNNSWERGRGRRGSTPPAPADPPSFLRAKKKEEKNRLWADHVPGHTGCFRLSRTKNFQNIILIAIALGSFSFNLRSLSGMEMPTTYDYPMDSF</sequence>
<evidence type="ECO:0000313" key="4">
    <source>
        <dbReference type="Proteomes" id="UP000299102"/>
    </source>
</evidence>